<comment type="caution">
    <text evidence="2">The sequence shown here is derived from an EMBL/GenBank/DDBJ whole genome shotgun (WGS) entry which is preliminary data.</text>
</comment>
<gene>
    <name evidence="2" type="ORF">ILEXP_LOCUS27113</name>
</gene>
<feature type="region of interest" description="Disordered" evidence="1">
    <location>
        <begin position="1"/>
        <end position="54"/>
    </location>
</feature>
<protein>
    <submittedName>
        <fullName evidence="2">Uncharacterized protein</fullName>
    </submittedName>
</protein>
<organism evidence="2 3">
    <name type="scientific">Ilex paraguariensis</name>
    <name type="common">yerba mate</name>
    <dbReference type="NCBI Taxonomy" id="185542"/>
    <lineage>
        <taxon>Eukaryota</taxon>
        <taxon>Viridiplantae</taxon>
        <taxon>Streptophyta</taxon>
        <taxon>Embryophyta</taxon>
        <taxon>Tracheophyta</taxon>
        <taxon>Spermatophyta</taxon>
        <taxon>Magnoliopsida</taxon>
        <taxon>eudicotyledons</taxon>
        <taxon>Gunneridae</taxon>
        <taxon>Pentapetalae</taxon>
        <taxon>asterids</taxon>
        <taxon>campanulids</taxon>
        <taxon>Aquifoliales</taxon>
        <taxon>Aquifoliaceae</taxon>
        <taxon>Ilex</taxon>
    </lineage>
</organism>
<proteinExistence type="predicted"/>
<feature type="non-terminal residue" evidence="2">
    <location>
        <position position="120"/>
    </location>
</feature>
<name>A0ABC8STD0_9AQUA</name>
<evidence type="ECO:0000313" key="2">
    <source>
        <dbReference type="EMBL" id="CAK9158469.1"/>
    </source>
</evidence>
<evidence type="ECO:0000256" key="1">
    <source>
        <dbReference type="SAM" id="MobiDB-lite"/>
    </source>
</evidence>
<dbReference type="Proteomes" id="UP001642360">
    <property type="component" value="Unassembled WGS sequence"/>
</dbReference>
<dbReference type="EMBL" id="CAUOFW020003176">
    <property type="protein sequence ID" value="CAK9158469.1"/>
    <property type="molecule type" value="Genomic_DNA"/>
</dbReference>
<feature type="region of interest" description="Disordered" evidence="1">
    <location>
        <begin position="82"/>
        <end position="120"/>
    </location>
</feature>
<feature type="compositionally biased region" description="Polar residues" evidence="1">
    <location>
        <begin position="22"/>
        <end position="36"/>
    </location>
</feature>
<feature type="non-terminal residue" evidence="2">
    <location>
        <position position="1"/>
    </location>
</feature>
<accession>A0ABC8STD0</accession>
<evidence type="ECO:0000313" key="3">
    <source>
        <dbReference type="Proteomes" id="UP001642360"/>
    </source>
</evidence>
<reference evidence="2 3" key="1">
    <citation type="submission" date="2024-02" db="EMBL/GenBank/DDBJ databases">
        <authorList>
            <person name="Vignale AGUSTIN F."/>
            <person name="Sosa J E."/>
            <person name="Modenutti C."/>
        </authorList>
    </citation>
    <scope>NUCLEOTIDE SEQUENCE [LARGE SCALE GENOMIC DNA]</scope>
</reference>
<feature type="compositionally biased region" description="Basic and acidic residues" evidence="1">
    <location>
        <begin position="98"/>
        <end position="110"/>
    </location>
</feature>
<dbReference type="AlphaFoldDB" id="A0ABC8STD0"/>
<sequence length="120" mass="13735">RDQRVQPQKTKKKQRKETRATDSNAVTRDHNTLSTIEKSRSGNHSLRFRGSHLGVNPDRLRFDHVEARGDQLGVMYEAKNLGHRNNDVGSEKLTSIHRKADEDDHLHPDSDISPQFSLSK</sequence>
<keyword evidence="3" id="KW-1185">Reference proteome</keyword>